<protein>
    <submittedName>
        <fullName evidence="1">Class I SAM-dependent methyltransferase</fullName>
    </submittedName>
</protein>
<dbReference type="CDD" id="cd02440">
    <property type="entry name" value="AdoMet_MTases"/>
    <property type="match status" value="1"/>
</dbReference>
<evidence type="ECO:0000313" key="2">
    <source>
        <dbReference type="Proteomes" id="UP001385892"/>
    </source>
</evidence>
<accession>A0ABU8WIA7</accession>
<evidence type="ECO:0000313" key="1">
    <source>
        <dbReference type="EMBL" id="MEJ8847079.1"/>
    </source>
</evidence>
<keyword evidence="1" id="KW-0489">Methyltransferase</keyword>
<sequence>MKQYELLRIVDLPVLQNRVYASAESARNSPRGDMALVQDAGSGLIFNAAFDPDLLSYDEDYQNEQACSPVFQQHLENVLAIIRRHFDTPSLLEVGCGKGYFLEHLRHAGYRAIGIDPAYEGASPHVIKAPFSSALGLSADAIVLRHVLEHIQGPMHFLRAIARANGGRGKIYIEVPCFDWIRERHAWFDIFYEHVNYFRASDFRRMFGNILEQGHTFNGQYLYVVADLSSLRDPSAIPAASAELPVDFLAGIVRSTALARRTPGCKAIWGGSSKGVIFAHHMQRAGVDFECAIDINPVKQDRFMAGTGLKIVSPETAFRTLSFGALVFVMNSNYFEEIAALSRDRFCLVKGDQHEV</sequence>
<organism evidence="1 2">
    <name type="scientific">Variovorax rhizosphaerae</name>
    <dbReference type="NCBI Taxonomy" id="1836200"/>
    <lineage>
        <taxon>Bacteria</taxon>
        <taxon>Pseudomonadati</taxon>
        <taxon>Pseudomonadota</taxon>
        <taxon>Betaproteobacteria</taxon>
        <taxon>Burkholderiales</taxon>
        <taxon>Comamonadaceae</taxon>
        <taxon>Variovorax</taxon>
    </lineage>
</organism>
<name>A0ABU8WIA7_9BURK</name>
<keyword evidence="2" id="KW-1185">Reference proteome</keyword>
<dbReference type="GO" id="GO:0032259">
    <property type="term" value="P:methylation"/>
    <property type="evidence" value="ECO:0007669"/>
    <property type="project" value="UniProtKB-KW"/>
</dbReference>
<comment type="caution">
    <text evidence="1">The sequence shown here is derived from an EMBL/GenBank/DDBJ whole genome shotgun (WGS) entry which is preliminary data.</text>
</comment>
<dbReference type="Proteomes" id="UP001385892">
    <property type="component" value="Unassembled WGS sequence"/>
</dbReference>
<keyword evidence="1" id="KW-0808">Transferase</keyword>
<dbReference type="RefSeq" id="WP_340342226.1">
    <property type="nucleotide sequence ID" value="NZ_JBBKZT010000004.1"/>
</dbReference>
<proteinExistence type="predicted"/>
<reference evidence="1 2" key="1">
    <citation type="submission" date="2024-03" db="EMBL/GenBank/DDBJ databases">
        <title>Novel species of the genus Variovorax.</title>
        <authorList>
            <person name="Liu Q."/>
            <person name="Xin Y.-H."/>
        </authorList>
    </citation>
    <scope>NUCLEOTIDE SEQUENCE [LARGE SCALE GENOMIC DNA]</scope>
    <source>
        <strain evidence="1 2">KACC 18900</strain>
    </source>
</reference>
<gene>
    <name evidence="1" type="ORF">WKW82_10485</name>
</gene>
<dbReference type="SUPFAM" id="SSF53335">
    <property type="entry name" value="S-adenosyl-L-methionine-dependent methyltransferases"/>
    <property type="match status" value="1"/>
</dbReference>
<dbReference type="Gene3D" id="3.40.50.150">
    <property type="entry name" value="Vaccinia Virus protein VP39"/>
    <property type="match status" value="1"/>
</dbReference>
<dbReference type="Pfam" id="PF13489">
    <property type="entry name" value="Methyltransf_23"/>
    <property type="match status" value="1"/>
</dbReference>
<dbReference type="EMBL" id="JBBKZT010000004">
    <property type="protein sequence ID" value="MEJ8847079.1"/>
    <property type="molecule type" value="Genomic_DNA"/>
</dbReference>
<dbReference type="GO" id="GO:0008168">
    <property type="term" value="F:methyltransferase activity"/>
    <property type="evidence" value="ECO:0007669"/>
    <property type="project" value="UniProtKB-KW"/>
</dbReference>
<dbReference type="Gene3D" id="3.40.50.720">
    <property type="entry name" value="NAD(P)-binding Rossmann-like Domain"/>
    <property type="match status" value="1"/>
</dbReference>
<dbReference type="InterPro" id="IPR029063">
    <property type="entry name" value="SAM-dependent_MTases_sf"/>
</dbReference>